<keyword evidence="2" id="KW-0812">Transmembrane</keyword>
<gene>
    <name evidence="3" type="ORF">WCD74_06575</name>
</gene>
<organism evidence="3 4">
    <name type="scientific">Actinomycetospora aurantiaca</name>
    <dbReference type="NCBI Taxonomy" id="3129233"/>
    <lineage>
        <taxon>Bacteria</taxon>
        <taxon>Bacillati</taxon>
        <taxon>Actinomycetota</taxon>
        <taxon>Actinomycetes</taxon>
        <taxon>Pseudonocardiales</taxon>
        <taxon>Pseudonocardiaceae</taxon>
        <taxon>Actinomycetospora</taxon>
    </lineage>
</organism>
<reference evidence="3 4" key="1">
    <citation type="submission" date="2024-03" db="EMBL/GenBank/DDBJ databases">
        <title>Actinomycetospora sp. OC33-EN08, a novel actinomycete isolated from wild orchid (Aerides multiflora).</title>
        <authorList>
            <person name="Suriyachadkun C."/>
        </authorList>
    </citation>
    <scope>NUCLEOTIDE SEQUENCE [LARGE SCALE GENOMIC DNA]</scope>
    <source>
        <strain evidence="3 4">OC33-EN08</strain>
    </source>
</reference>
<evidence type="ECO:0000256" key="1">
    <source>
        <dbReference type="SAM" id="MobiDB-lite"/>
    </source>
</evidence>
<evidence type="ECO:0000313" key="3">
    <source>
        <dbReference type="EMBL" id="MEJ2867424.1"/>
    </source>
</evidence>
<accession>A0ABU8MJC3</accession>
<dbReference type="RefSeq" id="WP_337694029.1">
    <property type="nucleotide sequence ID" value="NZ_JBBEGN010000002.1"/>
</dbReference>
<proteinExistence type="predicted"/>
<keyword evidence="4" id="KW-1185">Reference proteome</keyword>
<feature type="compositionally biased region" description="Basic and acidic residues" evidence="1">
    <location>
        <begin position="1"/>
        <end position="18"/>
    </location>
</feature>
<dbReference type="EMBL" id="JBBEGN010000002">
    <property type="protein sequence ID" value="MEJ2867424.1"/>
    <property type="molecule type" value="Genomic_DNA"/>
</dbReference>
<evidence type="ECO:0000313" key="4">
    <source>
        <dbReference type="Proteomes" id="UP001385809"/>
    </source>
</evidence>
<protein>
    <submittedName>
        <fullName evidence="3">Uncharacterized protein</fullName>
    </submittedName>
</protein>
<evidence type="ECO:0000256" key="2">
    <source>
        <dbReference type="SAM" id="Phobius"/>
    </source>
</evidence>
<dbReference type="Proteomes" id="UP001385809">
    <property type="component" value="Unassembled WGS sequence"/>
</dbReference>
<feature type="transmembrane region" description="Helical" evidence="2">
    <location>
        <begin position="35"/>
        <end position="55"/>
    </location>
</feature>
<comment type="caution">
    <text evidence="3">The sequence shown here is derived from an EMBL/GenBank/DDBJ whole genome shotgun (WGS) entry which is preliminary data.</text>
</comment>
<sequence>MTSDDERSGQTPFEKRPAGDQGKTTGGRSRVPTGAILGGFLALLVVLGVILFVGASCGAGGGGNGQTTGTILLLVASL</sequence>
<keyword evidence="2" id="KW-0472">Membrane</keyword>
<name>A0ABU8MJC3_9PSEU</name>
<feature type="region of interest" description="Disordered" evidence="1">
    <location>
        <begin position="1"/>
        <end position="30"/>
    </location>
</feature>
<keyword evidence="2" id="KW-1133">Transmembrane helix</keyword>